<dbReference type="EMBL" id="VHSG01000025">
    <property type="protein sequence ID" value="TQV70161.1"/>
    <property type="molecule type" value="Genomic_DNA"/>
</dbReference>
<dbReference type="OrthoDB" id="6105601at2"/>
<accession>A0A545SYY2</accession>
<keyword evidence="1" id="KW-0472">Membrane</keyword>
<dbReference type="AlphaFoldDB" id="A0A545SYY2"/>
<organism evidence="3 4">
    <name type="scientific">Exilibacterium tricleocarpae</name>
    <dbReference type="NCBI Taxonomy" id="2591008"/>
    <lineage>
        <taxon>Bacteria</taxon>
        <taxon>Pseudomonadati</taxon>
        <taxon>Pseudomonadota</taxon>
        <taxon>Gammaproteobacteria</taxon>
        <taxon>Cellvibrionales</taxon>
        <taxon>Cellvibrionaceae</taxon>
        <taxon>Exilibacterium</taxon>
    </lineage>
</organism>
<dbReference type="Proteomes" id="UP000319732">
    <property type="component" value="Unassembled WGS sequence"/>
</dbReference>
<reference evidence="3 4" key="1">
    <citation type="submission" date="2019-06" db="EMBL/GenBank/DDBJ databases">
        <title>Whole genome sequence for Cellvibrionaceae sp. R142.</title>
        <authorList>
            <person name="Wang G."/>
        </authorList>
    </citation>
    <scope>NUCLEOTIDE SEQUENCE [LARGE SCALE GENOMIC DNA]</scope>
    <source>
        <strain evidence="3 4">R142</strain>
    </source>
</reference>
<proteinExistence type="predicted"/>
<evidence type="ECO:0000256" key="1">
    <source>
        <dbReference type="SAM" id="Phobius"/>
    </source>
</evidence>
<comment type="caution">
    <text evidence="3">The sequence shown here is derived from an EMBL/GenBank/DDBJ whole genome shotgun (WGS) entry which is preliminary data.</text>
</comment>
<feature type="signal peptide" evidence="2">
    <location>
        <begin position="1"/>
        <end position="20"/>
    </location>
</feature>
<evidence type="ECO:0000256" key="2">
    <source>
        <dbReference type="SAM" id="SignalP"/>
    </source>
</evidence>
<feature type="transmembrane region" description="Helical" evidence="1">
    <location>
        <begin position="44"/>
        <end position="69"/>
    </location>
</feature>
<evidence type="ECO:0000313" key="4">
    <source>
        <dbReference type="Proteomes" id="UP000319732"/>
    </source>
</evidence>
<evidence type="ECO:0000313" key="3">
    <source>
        <dbReference type="EMBL" id="TQV70161.1"/>
    </source>
</evidence>
<dbReference type="RefSeq" id="WP_142929065.1">
    <property type="nucleotide sequence ID" value="NZ_ML660103.1"/>
</dbReference>
<protein>
    <submittedName>
        <fullName evidence="3">Uncharacterized protein</fullName>
    </submittedName>
</protein>
<dbReference type="PROSITE" id="PS51257">
    <property type="entry name" value="PROKAR_LIPOPROTEIN"/>
    <property type="match status" value="1"/>
</dbReference>
<keyword evidence="2" id="KW-0732">Signal</keyword>
<keyword evidence="1" id="KW-1133">Transmembrane helix</keyword>
<sequence>MKYFVSAFALAAMLSTSACGYLLHPERVGQKSGRIDPTIVLLDAAGLLIGILPGVVAFAVDFTTGAIYLQPGQKSAIERHTSRPGDTSDLELEPVAKVDLTLDRQRIARQLSQLLGQPVDADAIEFYRPTDTHAVVMASRGPNRHLL</sequence>
<keyword evidence="1" id="KW-0812">Transmembrane</keyword>
<feature type="chain" id="PRO_5022218888" evidence="2">
    <location>
        <begin position="21"/>
        <end position="147"/>
    </location>
</feature>
<name>A0A545SYY2_9GAMM</name>
<keyword evidence="4" id="KW-1185">Reference proteome</keyword>
<gene>
    <name evidence="3" type="ORF">FKG94_21815</name>
</gene>